<evidence type="ECO:0000313" key="3">
    <source>
        <dbReference type="Proteomes" id="UP000827986"/>
    </source>
</evidence>
<comment type="caution">
    <text evidence="2">The sequence shown here is derived from an EMBL/GenBank/DDBJ whole genome shotgun (WGS) entry which is preliminary data.</text>
</comment>
<gene>
    <name evidence="2" type="ORF">KIL84_002419</name>
</gene>
<evidence type="ECO:0000256" key="1">
    <source>
        <dbReference type="SAM" id="MobiDB-lite"/>
    </source>
</evidence>
<name>A0A9D3X860_9SAUR</name>
<organism evidence="2 3">
    <name type="scientific">Mauremys mutica</name>
    <name type="common">yellowpond turtle</name>
    <dbReference type="NCBI Taxonomy" id="74926"/>
    <lineage>
        <taxon>Eukaryota</taxon>
        <taxon>Metazoa</taxon>
        <taxon>Chordata</taxon>
        <taxon>Craniata</taxon>
        <taxon>Vertebrata</taxon>
        <taxon>Euteleostomi</taxon>
        <taxon>Archelosauria</taxon>
        <taxon>Testudinata</taxon>
        <taxon>Testudines</taxon>
        <taxon>Cryptodira</taxon>
        <taxon>Durocryptodira</taxon>
        <taxon>Testudinoidea</taxon>
        <taxon>Geoemydidae</taxon>
        <taxon>Geoemydinae</taxon>
        <taxon>Mauremys</taxon>
    </lineage>
</organism>
<protein>
    <submittedName>
        <fullName evidence="2">Uncharacterized protein</fullName>
    </submittedName>
</protein>
<dbReference type="EMBL" id="JAHDVG010000480">
    <property type="protein sequence ID" value="KAH1174275.1"/>
    <property type="molecule type" value="Genomic_DNA"/>
</dbReference>
<dbReference type="AlphaFoldDB" id="A0A9D3X860"/>
<dbReference type="Proteomes" id="UP000827986">
    <property type="component" value="Unassembled WGS sequence"/>
</dbReference>
<reference evidence="2" key="1">
    <citation type="submission" date="2021-09" db="EMBL/GenBank/DDBJ databases">
        <title>The genome of Mauremys mutica provides insights into the evolution of semi-aquatic lifestyle.</title>
        <authorList>
            <person name="Gong S."/>
            <person name="Gao Y."/>
        </authorList>
    </citation>
    <scope>NUCLEOTIDE SEQUENCE</scope>
    <source>
        <strain evidence="2">MM-2020</strain>
        <tissue evidence="2">Muscle</tissue>
    </source>
</reference>
<feature type="region of interest" description="Disordered" evidence="1">
    <location>
        <begin position="1"/>
        <end position="59"/>
    </location>
</feature>
<keyword evidence="3" id="KW-1185">Reference proteome</keyword>
<sequence>MPPFHQVPDLTLSIPGLQSSKGRVPSSSVSSKEPGSCVQTGQAASRDGHGACGTAPQQGGSLEVGGGGVGLADQVGGFEWSQFGCGHHCVFELLRGMHRAVCWLALLLKLL</sequence>
<feature type="compositionally biased region" description="Low complexity" evidence="1">
    <location>
        <begin position="19"/>
        <end position="36"/>
    </location>
</feature>
<accession>A0A9D3X860</accession>
<evidence type="ECO:0000313" key="2">
    <source>
        <dbReference type="EMBL" id="KAH1174275.1"/>
    </source>
</evidence>
<proteinExistence type="predicted"/>